<dbReference type="PANTHER" id="PTHR22550">
    <property type="entry name" value="SPORE GERMINATION PROTEIN"/>
    <property type="match status" value="1"/>
</dbReference>
<dbReference type="PANTHER" id="PTHR22550:SF5">
    <property type="entry name" value="LEUCINE ZIPPER PROTEIN 4"/>
    <property type="match status" value="1"/>
</dbReference>
<gene>
    <name evidence="6" type="ORF">ACFSKK_02145</name>
</gene>
<proteinExistence type="inferred from homology"/>
<feature type="transmembrane region" description="Helical" evidence="5">
    <location>
        <begin position="414"/>
        <end position="436"/>
    </location>
</feature>
<organism evidence="6 7">
    <name type="scientific">Metabacillus endolithicus</name>
    <dbReference type="NCBI Taxonomy" id="1535204"/>
    <lineage>
        <taxon>Bacteria</taxon>
        <taxon>Bacillati</taxon>
        <taxon>Bacillota</taxon>
        <taxon>Bacilli</taxon>
        <taxon>Bacillales</taxon>
        <taxon>Bacillaceae</taxon>
        <taxon>Metabacillus</taxon>
    </lineage>
</organism>
<dbReference type="EMBL" id="JBHUIK010000001">
    <property type="protein sequence ID" value="MFD2212508.1"/>
    <property type="molecule type" value="Genomic_DNA"/>
</dbReference>
<comment type="subcellular location">
    <subcellularLocation>
        <location evidence="4">Cell membrane</location>
    </subcellularLocation>
    <subcellularLocation>
        <location evidence="1">Membrane</location>
        <topology evidence="1">Multi-pass membrane protein</topology>
    </subcellularLocation>
</comment>
<evidence type="ECO:0000256" key="1">
    <source>
        <dbReference type="ARBA" id="ARBA00004141"/>
    </source>
</evidence>
<feature type="transmembrane region" description="Helical" evidence="5">
    <location>
        <begin position="319"/>
        <end position="340"/>
    </location>
</feature>
<feature type="transmembrane region" description="Helical" evidence="5">
    <location>
        <begin position="443"/>
        <end position="464"/>
    </location>
</feature>
<keyword evidence="5" id="KW-1133">Transmembrane helix</keyword>
<dbReference type="Proteomes" id="UP001597318">
    <property type="component" value="Unassembled WGS sequence"/>
</dbReference>
<keyword evidence="3 4" id="KW-0472">Membrane</keyword>
<protein>
    <submittedName>
        <fullName evidence="6">Spore germination protein</fullName>
    </submittedName>
</protein>
<reference evidence="7" key="1">
    <citation type="journal article" date="2019" name="Int. J. Syst. Evol. Microbiol.">
        <title>The Global Catalogue of Microorganisms (GCM) 10K type strain sequencing project: providing services to taxonomists for standard genome sequencing and annotation.</title>
        <authorList>
            <consortium name="The Broad Institute Genomics Platform"/>
            <consortium name="The Broad Institute Genome Sequencing Center for Infectious Disease"/>
            <person name="Wu L."/>
            <person name="Ma J."/>
        </authorList>
    </citation>
    <scope>NUCLEOTIDE SEQUENCE [LARGE SCALE GENOMIC DNA]</scope>
    <source>
        <strain evidence="7">CGMCC 1.15474</strain>
    </source>
</reference>
<dbReference type="RefSeq" id="WP_379049804.1">
    <property type="nucleotide sequence ID" value="NZ_CP095550.1"/>
</dbReference>
<comment type="similarity">
    <text evidence="2 4">Belongs to the GerABKA family.</text>
</comment>
<sequence>MFYLFGFLRRKAQFQQQEYFKEKKDTGGPKPELVSDMEKNIKQIQDLMDSPNDLIVRRLSFRNKGLCLIYFDGLADKETINHYIIRTIQSELKEDNIDHYSTEKLLEKFENEIVAIPEVKITNTLDDVSLAILSGDTALMIDSEDKVLLIGTKGWESRSISEPVTEALVRGPRDGFTENIQTNIVHLRRRIKDPNLHFESFKVGRRSKKDLIISYVAGIVHPKIVKEIRRRVQSIDMDDVLESGYVEQWIEDDFLSPFPQIQNTERPDKVAAAILQGKVAIFLDGTPFVLLAPITFAETLQSPEDYYERWYIGSLIRGLRYLCAFIALFLPSLYVALVSFHPGMIPSKLAFSISSTRDGVPFPSLIEALFMEITMEILREAGIRLPKPIGQTVGIVGGLVIGEAAVSAGIVSPIMVIVVAVTAIATFAIPFYSFAITIRMLRFFFLIVAGFFGFYGIILAYIMINIHMANLKSVGVPYTTPFAPTFYSDWKDLVFRAPLTFFRKRPHYLEPEDESRMKKEEGQ</sequence>
<name>A0ABW5BQV0_9BACI</name>
<dbReference type="PIRSF" id="PIRSF005690">
    <property type="entry name" value="GerBA"/>
    <property type="match status" value="1"/>
</dbReference>
<accession>A0ABW5BQV0</accession>
<dbReference type="Pfam" id="PF03323">
    <property type="entry name" value="GerA"/>
    <property type="match status" value="1"/>
</dbReference>
<feature type="transmembrane region" description="Helical" evidence="5">
    <location>
        <begin position="390"/>
        <end position="408"/>
    </location>
</feature>
<keyword evidence="7" id="KW-1185">Reference proteome</keyword>
<dbReference type="InterPro" id="IPR004995">
    <property type="entry name" value="Spore_Ger"/>
</dbReference>
<evidence type="ECO:0000256" key="3">
    <source>
        <dbReference type="ARBA" id="ARBA00023136"/>
    </source>
</evidence>
<evidence type="ECO:0000256" key="4">
    <source>
        <dbReference type="PIRNR" id="PIRNR005690"/>
    </source>
</evidence>
<keyword evidence="5" id="KW-0812">Transmembrane</keyword>
<evidence type="ECO:0000313" key="7">
    <source>
        <dbReference type="Proteomes" id="UP001597318"/>
    </source>
</evidence>
<evidence type="ECO:0000256" key="2">
    <source>
        <dbReference type="ARBA" id="ARBA00005278"/>
    </source>
</evidence>
<comment type="caution">
    <text evidence="6">The sequence shown here is derived from an EMBL/GenBank/DDBJ whole genome shotgun (WGS) entry which is preliminary data.</text>
</comment>
<evidence type="ECO:0000256" key="5">
    <source>
        <dbReference type="SAM" id="Phobius"/>
    </source>
</evidence>
<dbReference type="InterPro" id="IPR050768">
    <property type="entry name" value="UPF0353/GerABKA_families"/>
</dbReference>
<evidence type="ECO:0000313" key="6">
    <source>
        <dbReference type="EMBL" id="MFD2212508.1"/>
    </source>
</evidence>